<dbReference type="GO" id="GO:0006310">
    <property type="term" value="P:DNA recombination"/>
    <property type="evidence" value="ECO:0007669"/>
    <property type="project" value="UniProtKB-KW"/>
</dbReference>
<protein>
    <recommendedName>
        <fullName evidence="3">Phage integrase SAM-like domain-containing protein</fullName>
    </recommendedName>
</protein>
<dbReference type="InterPro" id="IPR013762">
    <property type="entry name" value="Integrase-like_cat_sf"/>
</dbReference>
<keyword evidence="2" id="KW-0233">DNA recombination</keyword>
<dbReference type="AlphaFoldDB" id="A0A413EL99"/>
<accession>A0A413EL99</accession>
<dbReference type="GO" id="GO:0015074">
    <property type="term" value="P:DNA integration"/>
    <property type="evidence" value="ECO:0007669"/>
    <property type="project" value="InterPro"/>
</dbReference>
<dbReference type="GO" id="GO:0003677">
    <property type="term" value="F:DNA binding"/>
    <property type="evidence" value="ECO:0007669"/>
    <property type="project" value="UniProtKB-KW"/>
</dbReference>
<evidence type="ECO:0000256" key="1">
    <source>
        <dbReference type="ARBA" id="ARBA00023125"/>
    </source>
</evidence>
<dbReference type="InterPro" id="IPR025269">
    <property type="entry name" value="SAM-like_dom"/>
</dbReference>
<evidence type="ECO:0000313" key="4">
    <source>
        <dbReference type="EMBL" id="RGX07839.1"/>
    </source>
</evidence>
<proteinExistence type="predicted"/>
<dbReference type="Gene3D" id="1.10.443.10">
    <property type="entry name" value="Intergrase catalytic core"/>
    <property type="match status" value="1"/>
</dbReference>
<organism evidence="4 5">
    <name type="scientific">Bacteroides ovatus</name>
    <dbReference type="NCBI Taxonomy" id="28116"/>
    <lineage>
        <taxon>Bacteria</taxon>
        <taxon>Pseudomonadati</taxon>
        <taxon>Bacteroidota</taxon>
        <taxon>Bacteroidia</taxon>
        <taxon>Bacteroidales</taxon>
        <taxon>Bacteroidaceae</taxon>
        <taxon>Bacteroides</taxon>
    </lineage>
</organism>
<dbReference type="Proteomes" id="UP000286031">
    <property type="component" value="Unassembled WGS sequence"/>
</dbReference>
<dbReference type="Pfam" id="PF13102">
    <property type="entry name" value="Phage_int_SAM_5"/>
    <property type="match status" value="1"/>
</dbReference>
<feature type="domain" description="Phage integrase SAM-like" evidence="3">
    <location>
        <begin position="138"/>
        <end position="220"/>
    </location>
</feature>
<dbReference type="Gene3D" id="1.10.150.130">
    <property type="match status" value="1"/>
</dbReference>
<reference evidence="4 5" key="1">
    <citation type="submission" date="2018-08" db="EMBL/GenBank/DDBJ databases">
        <title>A genome reference for cultivated species of the human gut microbiota.</title>
        <authorList>
            <person name="Zou Y."/>
            <person name="Xue W."/>
            <person name="Luo G."/>
        </authorList>
    </citation>
    <scope>NUCLEOTIDE SEQUENCE [LARGE SCALE GENOMIC DNA]</scope>
    <source>
        <strain evidence="4 5">AF04-46</strain>
    </source>
</reference>
<evidence type="ECO:0000259" key="3">
    <source>
        <dbReference type="Pfam" id="PF13102"/>
    </source>
</evidence>
<name>A0A413EL99_BACOV</name>
<evidence type="ECO:0000313" key="5">
    <source>
        <dbReference type="Proteomes" id="UP000286031"/>
    </source>
</evidence>
<dbReference type="InterPro" id="IPR011010">
    <property type="entry name" value="DNA_brk_join_enz"/>
</dbReference>
<dbReference type="InterPro" id="IPR010998">
    <property type="entry name" value="Integrase_recombinase_N"/>
</dbReference>
<dbReference type="RefSeq" id="WP_087306254.1">
    <property type="nucleotide sequence ID" value="NZ_CACRTD010000104.1"/>
</dbReference>
<gene>
    <name evidence="4" type="ORF">DWV35_17770</name>
</gene>
<comment type="caution">
    <text evidence="4">The sequence shown here is derived from an EMBL/GenBank/DDBJ whole genome shotgun (WGS) entry which is preliminary data.</text>
</comment>
<sequence length="619" mass="71246">MSEQVFLDFSLNFNLRQTKKNMPTIIYALFTFRGRQYKVNIGAKVYPTQWNKRKQIATISNGQTRLDNRNNEIVNKKIRSLLAIFEEKKNYLCENLERIDFLFEEMRQAINPNLKTRYTIMKDNNQLSATLILSQMAEKNILSENSRKIYLGYVTAFKEYLEAKGISNSLSAINTDVLEDYQQFLLERNPVKIKTLLNKVKGIVTLINHANKDKAIKANINTNGITYLEDKRSKEQKKSKQVPLTEEQLLAIYNYADLRPREVEARDLFICQCLLGQRISDLPKIFKGEYTITKLEDGNEVISFIVQKTTEEATLYLFPVVKEILERYKETGFKYIDLLTEDERIVKKNEAKLNRTIKQVCEKAGLDSDINYVEQIGSNITKKRKKLFELIHTQTARHTFITLMCRLGIPKEDVIIATAHTDTTMIDDVYLHETVNDKGTRLINSLKKIKGSTLFKIEEANNMVDTTMNEEETVKKPISTASVTNNITFDTLLDTQFFASKINKAVKLQSQVGHLKNGKLCSYDNEITSLISEIEKFSQSSTSDSDVAKQYVKQLSVGKQSDLYDSFREMIIKCVKIGISKDAIMQFINKALEISLLDKERFTNIKEITTALLDKRNKG</sequence>
<dbReference type="SUPFAM" id="SSF56349">
    <property type="entry name" value="DNA breaking-rejoining enzymes"/>
    <property type="match status" value="1"/>
</dbReference>
<keyword evidence="1" id="KW-0238">DNA-binding</keyword>
<evidence type="ECO:0000256" key="2">
    <source>
        <dbReference type="ARBA" id="ARBA00023172"/>
    </source>
</evidence>
<dbReference type="EMBL" id="QSBI01000025">
    <property type="protein sequence ID" value="RGX07839.1"/>
    <property type="molecule type" value="Genomic_DNA"/>
</dbReference>